<accession>A0A917NI79</accession>
<sequence>MGAPHPLLRDLWRAAAAPAATMRALTAPERGLRPLMAEGFADLTATAELAPLLDPLAEEDAISRVLARLRSVGVPASVAPTARRRVGLMEQGAAATPGSAAAHSMAVSRPALPAVGAVAAMPAEDRGPVRQAAPAVRFRPLVHALPDASLPTMPPQHAPDHVIPHRLVAALASEAARRPIAAAVPNAAGRQAVALLLDGIQPPVSTLLAALDETEATQRVAAQQAGPVEERLLRILGRVEATRRTAAWPHASGAERGGPASAPADAPASGFRRLAARFGGGAAQTPRQSLDGTPADSAAQLMPGLSFAADAAPDAIAPILSRVNGVAATDAELSDRLARILRREARRQGVPDEGGAG</sequence>
<gene>
    <name evidence="2" type="ORF">GCM10011320_06500</name>
</gene>
<evidence type="ECO:0000256" key="1">
    <source>
        <dbReference type="SAM" id="MobiDB-lite"/>
    </source>
</evidence>
<dbReference type="EMBL" id="BMKW01000001">
    <property type="protein sequence ID" value="GGJ02389.1"/>
    <property type="molecule type" value="Genomic_DNA"/>
</dbReference>
<dbReference type="RefSeq" id="WP_188965451.1">
    <property type="nucleotide sequence ID" value="NZ_BMKW01000001.1"/>
</dbReference>
<dbReference type="Proteomes" id="UP000661507">
    <property type="component" value="Unassembled WGS sequence"/>
</dbReference>
<evidence type="ECO:0000313" key="2">
    <source>
        <dbReference type="EMBL" id="GGJ02389.1"/>
    </source>
</evidence>
<feature type="region of interest" description="Disordered" evidence="1">
    <location>
        <begin position="248"/>
        <end position="267"/>
    </location>
</feature>
<comment type="caution">
    <text evidence="2">The sequence shown here is derived from an EMBL/GenBank/DDBJ whole genome shotgun (WGS) entry which is preliminary data.</text>
</comment>
<keyword evidence="3" id="KW-1185">Reference proteome</keyword>
<reference evidence="2" key="2">
    <citation type="submission" date="2020-09" db="EMBL/GenBank/DDBJ databases">
        <authorList>
            <person name="Sun Q."/>
            <person name="Zhou Y."/>
        </authorList>
    </citation>
    <scope>NUCLEOTIDE SEQUENCE</scope>
    <source>
        <strain evidence="2">CGMCC 1.3617</strain>
    </source>
</reference>
<name>A0A917NI79_9PROT</name>
<proteinExistence type="predicted"/>
<organism evidence="2 3">
    <name type="scientific">Neoroseomonas lacus</name>
    <dbReference type="NCBI Taxonomy" id="287609"/>
    <lineage>
        <taxon>Bacteria</taxon>
        <taxon>Pseudomonadati</taxon>
        <taxon>Pseudomonadota</taxon>
        <taxon>Alphaproteobacteria</taxon>
        <taxon>Acetobacterales</taxon>
        <taxon>Acetobacteraceae</taxon>
        <taxon>Neoroseomonas</taxon>
    </lineage>
</organism>
<evidence type="ECO:0000313" key="3">
    <source>
        <dbReference type="Proteomes" id="UP000661507"/>
    </source>
</evidence>
<dbReference type="AlphaFoldDB" id="A0A917NI79"/>
<reference evidence="2" key="1">
    <citation type="journal article" date="2014" name="Int. J. Syst. Evol. Microbiol.">
        <title>Complete genome sequence of Corynebacterium casei LMG S-19264T (=DSM 44701T), isolated from a smear-ripened cheese.</title>
        <authorList>
            <consortium name="US DOE Joint Genome Institute (JGI-PGF)"/>
            <person name="Walter F."/>
            <person name="Albersmeier A."/>
            <person name="Kalinowski J."/>
            <person name="Ruckert C."/>
        </authorList>
    </citation>
    <scope>NUCLEOTIDE SEQUENCE</scope>
    <source>
        <strain evidence="2">CGMCC 1.3617</strain>
    </source>
</reference>
<feature type="compositionally biased region" description="Low complexity" evidence="1">
    <location>
        <begin position="257"/>
        <end position="267"/>
    </location>
</feature>
<protein>
    <submittedName>
        <fullName evidence="2">Uncharacterized protein</fullName>
    </submittedName>
</protein>